<dbReference type="InterPro" id="IPR014752">
    <property type="entry name" value="Arrestin-like_C"/>
</dbReference>
<dbReference type="EMBL" id="JARKIB010000006">
    <property type="protein sequence ID" value="KAJ7779258.1"/>
    <property type="molecule type" value="Genomic_DNA"/>
</dbReference>
<dbReference type="Proteomes" id="UP001215598">
    <property type="component" value="Unassembled WGS sequence"/>
</dbReference>
<dbReference type="AlphaFoldDB" id="A0AAD7K6N5"/>
<evidence type="ECO:0000313" key="2">
    <source>
        <dbReference type="EMBL" id="KAJ7779258.1"/>
    </source>
</evidence>
<sequence>MTQVPPPSYNPRESIGITTVSELPTYTFPEDPSAWSPTTNSDVFPPAFPAPAAPPHPTSSPNPKEYSYELKNYWSRPWATLILLADPRLSRAIPTFLGGFNIVGSVNLNLRNQDPIESVVVFVRGDLVTVGDPNEHLNFFHTQKFVWRTSMGDPRAPSASGEEWQEKLHGEYSWPFSVTLPEFLAGPDGERFHLPHTLAERLTRASIEYHLEIRINRSKFRSDDSIITQFSYFSVQQPSRPSPLRELAYQDDTHVPGPYSDPDGWHALKPVQIRGTIFEERTVDAKCTVFLAKPLCYTRGSSIPCAMTIETDDSQAADVLAAIKSSAVYLQRRVKCSLGGSSTNFTPCGQATWWPSSDTRTHSQRHLMGEVHLRKDLQPSTAIEKFRIQVRTVYDIVVFPPAAVAFKPEGSKPLTTQSVEIVTCFAPGVRPRLATPPVYESNDVIAGRYFESLAGPEPRVGLGIKLWSTG</sequence>
<evidence type="ECO:0008006" key="4">
    <source>
        <dbReference type="Google" id="ProtNLM"/>
    </source>
</evidence>
<comment type="caution">
    <text evidence="2">The sequence shown here is derived from an EMBL/GenBank/DDBJ whole genome shotgun (WGS) entry which is preliminary data.</text>
</comment>
<reference evidence="2" key="1">
    <citation type="submission" date="2023-03" db="EMBL/GenBank/DDBJ databases">
        <title>Massive genome expansion in bonnet fungi (Mycena s.s.) driven by repeated elements and novel gene families across ecological guilds.</title>
        <authorList>
            <consortium name="Lawrence Berkeley National Laboratory"/>
            <person name="Harder C.B."/>
            <person name="Miyauchi S."/>
            <person name="Viragh M."/>
            <person name="Kuo A."/>
            <person name="Thoen E."/>
            <person name="Andreopoulos B."/>
            <person name="Lu D."/>
            <person name="Skrede I."/>
            <person name="Drula E."/>
            <person name="Henrissat B."/>
            <person name="Morin E."/>
            <person name="Kohler A."/>
            <person name="Barry K."/>
            <person name="LaButti K."/>
            <person name="Morin E."/>
            <person name="Salamov A."/>
            <person name="Lipzen A."/>
            <person name="Mereny Z."/>
            <person name="Hegedus B."/>
            <person name="Baldrian P."/>
            <person name="Stursova M."/>
            <person name="Weitz H."/>
            <person name="Taylor A."/>
            <person name="Grigoriev I.V."/>
            <person name="Nagy L.G."/>
            <person name="Martin F."/>
            <person name="Kauserud H."/>
        </authorList>
    </citation>
    <scope>NUCLEOTIDE SEQUENCE</scope>
    <source>
        <strain evidence="2">CBHHK182m</strain>
    </source>
</reference>
<keyword evidence="3" id="KW-1185">Reference proteome</keyword>
<name>A0AAD7K6N5_9AGAR</name>
<dbReference type="Gene3D" id="2.60.40.640">
    <property type="match status" value="1"/>
</dbReference>
<proteinExistence type="predicted"/>
<feature type="compositionally biased region" description="Pro residues" evidence="1">
    <location>
        <begin position="46"/>
        <end position="60"/>
    </location>
</feature>
<gene>
    <name evidence="2" type="ORF">B0H16DRAFT_1502076</name>
</gene>
<feature type="region of interest" description="Disordered" evidence="1">
    <location>
        <begin position="1"/>
        <end position="64"/>
    </location>
</feature>
<organism evidence="2 3">
    <name type="scientific">Mycena metata</name>
    <dbReference type="NCBI Taxonomy" id="1033252"/>
    <lineage>
        <taxon>Eukaryota</taxon>
        <taxon>Fungi</taxon>
        <taxon>Dikarya</taxon>
        <taxon>Basidiomycota</taxon>
        <taxon>Agaricomycotina</taxon>
        <taxon>Agaricomycetes</taxon>
        <taxon>Agaricomycetidae</taxon>
        <taxon>Agaricales</taxon>
        <taxon>Marasmiineae</taxon>
        <taxon>Mycenaceae</taxon>
        <taxon>Mycena</taxon>
    </lineage>
</organism>
<evidence type="ECO:0000313" key="3">
    <source>
        <dbReference type="Proteomes" id="UP001215598"/>
    </source>
</evidence>
<protein>
    <recommendedName>
        <fullName evidence="4">Arrestin-like N-terminal domain-containing protein</fullName>
    </recommendedName>
</protein>
<evidence type="ECO:0000256" key="1">
    <source>
        <dbReference type="SAM" id="MobiDB-lite"/>
    </source>
</evidence>
<accession>A0AAD7K6N5</accession>